<gene>
    <name evidence="3" type="ORF">VA603_17450</name>
</gene>
<evidence type="ECO:0000313" key="4">
    <source>
        <dbReference type="Proteomes" id="UP001301653"/>
    </source>
</evidence>
<reference evidence="3 4" key="1">
    <citation type="submission" date="2023-12" db="EMBL/GenBank/DDBJ databases">
        <title>Stenotrophomonas guangdongensis sp. nov., isolated from wilted pepper plants (Capsicum annuum).</title>
        <authorList>
            <person name="Qiu M."/>
            <person name="Li Y."/>
            <person name="Liu Q."/>
            <person name="Zhang X."/>
            <person name="Huang Y."/>
            <person name="Guo R."/>
            <person name="Hu M."/>
            <person name="Zhou J."/>
            <person name="Zhou X."/>
        </authorList>
    </citation>
    <scope>NUCLEOTIDE SEQUENCE [LARGE SCALE GENOMIC DNA]</scope>
    <source>
        <strain evidence="3 4">MH1</strain>
    </source>
</reference>
<dbReference type="RefSeq" id="WP_323439579.1">
    <property type="nucleotide sequence ID" value="NZ_JAYFUH010000249.1"/>
</dbReference>
<proteinExistence type="predicted"/>
<evidence type="ECO:0000313" key="3">
    <source>
        <dbReference type="EMBL" id="MEA5669323.1"/>
    </source>
</evidence>
<protein>
    <submittedName>
        <fullName evidence="3">BON domain-containing protein</fullName>
    </submittedName>
</protein>
<comment type="caution">
    <text evidence="3">The sequence shown here is derived from an EMBL/GenBank/DDBJ whole genome shotgun (WGS) entry which is preliminary data.</text>
</comment>
<feature type="compositionally biased region" description="Basic and acidic residues" evidence="1">
    <location>
        <begin position="82"/>
        <end position="105"/>
    </location>
</feature>
<dbReference type="PROSITE" id="PS50914">
    <property type="entry name" value="BON"/>
    <property type="match status" value="1"/>
</dbReference>
<dbReference type="Pfam" id="PF04972">
    <property type="entry name" value="BON"/>
    <property type="match status" value="1"/>
</dbReference>
<feature type="region of interest" description="Disordered" evidence="1">
    <location>
        <begin position="70"/>
        <end position="105"/>
    </location>
</feature>
<evidence type="ECO:0000259" key="2">
    <source>
        <dbReference type="PROSITE" id="PS50914"/>
    </source>
</evidence>
<sequence length="105" mass="11021">MAAQRSDTLIGDDVVRSLGQQGQSSQVLVQVKDGQVTLSGDVPSTAAKHQVEQLVAGIDGVRGVHNHLNVDTGTRSFGERGQAVRDNPDGRDDAQMGDIDLGKDG</sequence>
<accession>A0ABU5V966</accession>
<feature type="domain" description="BON" evidence="2">
    <location>
        <begin position="6"/>
        <end position="72"/>
    </location>
</feature>
<dbReference type="Gene3D" id="3.30.1340.30">
    <property type="match status" value="1"/>
</dbReference>
<dbReference type="InterPro" id="IPR007055">
    <property type="entry name" value="BON_dom"/>
</dbReference>
<keyword evidence="4" id="KW-1185">Reference proteome</keyword>
<organism evidence="3 4">
    <name type="scientific">Stenotrophomonas capsici</name>
    <dbReference type="NCBI Taxonomy" id="3110230"/>
    <lineage>
        <taxon>Bacteria</taxon>
        <taxon>Pseudomonadati</taxon>
        <taxon>Pseudomonadota</taxon>
        <taxon>Gammaproteobacteria</taxon>
        <taxon>Lysobacterales</taxon>
        <taxon>Lysobacteraceae</taxon>
        <taxon>Stenotrophomonas</taxon>
    </lineage>
</organism>
<dbReference type="EMBL" id="JAYFUH010000249">
    <property type="protein sequence ID" value="MEA5669323.1"/>
    <property type="molecule type" value="Genomic_DNA"/>
</dbReference>
<name>A0ABU5V966_9GAMM</name>
<evidence type="ECO:0000256" key="1">
    <source>
        <dbReference type="SAM" id="MobiDB-lite"/>
    </source>
</evidence>
<dbReference type="Proteomes" id="UP001301653">
    <property type="component" value="Unassembled WGS sequence"/>
</dbReference>